<dbReference type="Proteomes" id="UP000752696">
    <property type="component" value="Unassembled WGS sequence"/>
</dbReference>
<accession>A0A6V7H0P6</accession>
<reference evidence="1" key="1">
    <citation type="submission" date="2020-07" db="EMBL/GenBank/DDBJ databases">
        <authorList>
            <person name="Nazaruddin N."/>
        </authorList>
    </citation>
    <scope>NUCLEOTIDE SEQUENCE</scope>
</reference>
<sequence length="42" mass="4712">RKLISVSVITYSSLMHVSSPTVEEHSRLNQTTIRSNGTLKQL</sequence>
<evidence type="ECO:0000313" key="2">
    <source>
        <dbReference type="Proteomes" id="UP000752696"/>
    </source>
</evidence>
<organism evidence="1 2">
    <name type="scientific">Heterotrigona itama</name>
    <dbReference type="NCBI Taxonomy" id="395501"/>
    <lineage>
        <taxon>Eukaryota</taxon>
        <taxon>Metazoa</taxon>
        <taxon>Ecdysozoa</taxon>
        <taxon>Arthropoda</taxon>
        <taxon>Hexapoda</taxon>
        <taxon>Insecta</taxon>
        <taxon>Pterygota</taxon>
        <taxon>Neoptera</taxon>
        <taxon>Endopterygota</taxon>
        <taxon>Hymenoptera</taxon>
        <taxon>Apocrita</taxon>
        <taxon>Aculeata</taxon>
        <taxon>Apoidea</taxon>
        <taxon>Anthophila</taxon>
        <taxon>Apidae</taxon>
        <taxon>Heterotrigona</taxon>
    </lineage>
</organism>
<comment type="caution">
    <text evidence="1">The sequence shown here is derived from an EMBL/GenBank/DDBJ whole genome shotgun (WGS) entry which is preliminary data.</text>
</comment>
<gene>
    <name evidence="1" type="ORF">MHI_LOCUS266170</name>
</gene>
<feature type="non-terminal residue" evidence="1">
    <location>
        <position position="1"/>
    </location>
</feature>
<keyword evidence="2" id="KW-1185">Reference proteome</keyword>
<proteinExistence type="predicted"/>
<name>A0A6V7H0P6_9HYME</name>
<dbReference type="AlphaFoldDB" id="A0A6V7H0P6"/>
<evidence type="ECO:0000313" key="1">
    <source>
        <dbReference type="EMBL" id="CAD1472210.1"/>
    </source>
</evidence>
<dbReference type="EMBL" id="CAJDYZ010005101">
    <property type="protein sequence ID" value="CAD1472210.1"/>
    <property type="molecule type" value="Genomic_DNA"/>
</dbReference>
<protein>
    <submittedName>
        <fullName evidence="1">Uncharacterized protein</fullName>
    </submittedName>
</protein>